<dbReference type="AlphaFoldDB" id="A0A644UFB2"/>
<comment type="caution">
    <text evidence="8">The sequence shown here is derived from an EMBL/GenBank/DDBJ whole genome shotgun (WGS) entry which is preliminary data.</text>
</comment>
<proteinExistence type="predicted"/>
<dbReference type="PANTHER" id="PTHR30294">
    <property type="entry name" value="MEMBRANE COMPONENT OF ABC TRANSPORTER YHHJ-RELATED"/>
    <property type="match status" value="1"/>
</dbReference>
<comment type="subcellular location">
    <subcellularLocation>
        <location evidence="1">Cell membrane</location>
        <topology evidence="1">Multi-pass membrane protein</topology>
    </subcellularLocation>
</comment>
<accession>A0A644UFB2</accession>
<keyword evidence="3 6" id="KW-0812">Transmembrane</keyword>
<evidence type="ECO:0000256" key="6">
    <source>
        <dbReference type="SAM" id="Phobius"/>
    </source>
</evidence>
<dbReference type="EMBL" id="VSSQ01000107">
    <property type="protein sequence ID" value="MPL77522.1"/>
    <property type="molecule type" value="Genomic_DNA"/>
</dbReference>
<dbReference type="GO" id="GO:0005886">
    <property type="term" value="C:plasma membrane"/>
    <property type="evidence" value="ECO:0007669"/>
    <property type="project" value="UniProtKB-SubCell"/>
</dbReference>
<dbReference type="GO" id="GO:0140359">
    <property type="term" value="F:ABC-type transporter activity"/>
    <property type="evidence" value="ECO:0007669"/>
    <property type="project" value="InterPro"/>
</dbReference>
<feature type="transmembrane region" description="Helical" evidence="6">
    <location>
        <begin position="247"/>
        <end position="265"/>
    </location>
</feature>
<name>A0A644UFB2_9ZZZZ</name>
<sequence>MSKTRIIIRREYFIRVKKKSFLVMTFLGPILIASLWIIPFFLALNSDTQSKVLVVDETLMEKNGIKSSLYLNKFKDDKELVFDYGYDIKEAQDKLSKGDYDAVLEIVSTNDMPPIKGFLFYSENEPSLSAQSAIQSQLSNILKDHVLKYDYGMNDKDLEWFNNPKIGFYSKDIRSGKDSYKEIKTFLAIIAGICIYMFIFMFGAQVMKSVSEEKTSRIVEVLVSSIKPVQLLMGKIVAVGLVGLTQLVLWLVLSVVLIGGLRTVYPQTFSESQKENITINERVISVDKVGEMTSDSSQVNQVVQGLFSIDYTLVILMFVFYFITGYLLYAALFGAVGALIDVDTDAQQFTLPITIPLIIAMVCFPIVINAPSGGVAFWLSMIPLTSPMVMMMRIPFGVPIWEIATSMGLIILFIIFCMWFAAKIYRTGILMYGKNITYKEIWKWFKYNN</sequence>
<dbReference type="Gene3D" id="3.40.190.10">
    <property type="entry name" value="Periplasmic binding protein-like II"/>
    <property type="match status" value="1"/>
</dbReference>
<evidence type="ECO:0000256" key="1">
    <source>
        <dbReference type="ARBA" id="ARBA00004651"/>
    </source>
</evidence>
<evidence type="ECO:0000259" key="7">
    <source>
        <dbReference type="Pfam" id="PF12698"/>
    </source>
</evidence>
<keyword evidence="2" id="KW-1003">Cell membrane</keyword>
<evidence type="ECO:0000256" key="2">
    <source>
        <dbReference type="ARBA" id="ARBA00022475"/>
    </source>
</evidence>
<dbReference type="InterPro" id="IPR013525">
    <property type="entry name" value="ABC2_TM"/>
</dbReference>
<evidence type="ECO:0000256" key="3">
    <source>
        <dbReference type="ARBA" id="ARBA00022692"/>
    </source>
</evidence>
<feature type="domain" description="ABC-2 type transporter transmembrane" evidence="7">
    <location>
        <begin position="19"/>
        <end position="422"/>
    </location>
</feature>
<evidence type="ECO:0000313" key="8">
    <source>
        <dbReference type="EMBL" id="MPL77522.1"/>
    </source>
</evidence>
<dbReference type="SUPFAM" id="SSF53850">
    <property type="entry name" value="Periplasmic binding protein-like II"/>
    <property type="match status" value="1"/>
</dbReference>
<reference evidence="8" key="1">
    <citation type="submission" date="2019-08" db="EMBL/GenBank/DDBJ databases">
        <authorList>
            <person name="Kucharzyk K."/>
            <person name="Murdoch R.W."/>
            <person name="Higgins S."/>
            <person name="Loffler F."/>
        </authorList>
    </citation>
    <scope>NUCLEOTIDE SEQUENCE</scope>
</reference>
<gene>
    <name evidence="8" type="primary">yhaP_5</name>
    <name evidence="8" type="ORF">SDC9_23378</name>
</gene>
<feature type="transmembrane region" description="Helical" evidence="6">
    <location>
        <begin position="186"/>
        <end position="206"/>
    </location>
</feature>
<keyword evidence="4 6" id="KW-1133">Transmembrane helix</keyword>
<organism evidence="8">
    <name type="scientific">bioreactor metagenome</name>
    <dbReference type="NCBI Taxonomy" id="1076179"/>
    <lineage>
        <taxon>unclassified sequences</taxon>
        <taxon>metagenomes</taxon>
        <taxon>ecological metagenomes</taxon>
    </lineage>
</organism>
<feature type="transmembrane region" description="Helical" evidence="6">
    <location>
        <begin position="400"/>
        <end position="422"/>
    </location>
</feature>
<feature type="transmembrane region" description="Helical" evidence="6">
    <location>
        <begin position="313"/>
        <end position="340"/>
    </location>
</feature>
<dbReference type="PANTHER" id="PTHR30294:SF29">
    <property type="entry name" value="MULTIDRUG ABC TRANSPORTER PERMEASE YBHS-RELATED"/>
    <property type="match status" value="1"/>
</dbReference>
<protein>
    <recommendedName>
        <fullName evidence="7">ABC-2 type transporter transmembrane domain-containing protein</fullName>
    </recommendedName>
</protein>
<feature type="transmembrane region" description="Helical" evidence="6">
    <location>
        <begin position="346"/>
        <end position="368"/>
    </location>
</feature>
<keyword evidence="5 6" id="KW-0472">Membrane</keyword>
<feature type="transmembrane region" description="Helical" evidence="6">
    <location>
        <begin position="21"/>
        <end position="44"/>
    </location>
</feature>
<dbReference type="Pfam" id="PF12698">
    <property type="entry name" value="ABC2_membrane_3"/>
    <property type="match status" value="1"/>
</dbReference>
<evidence type="ECO:0000256" key="4">
    <source>
        <dbReference type="ARBA" id="ARBA00022989"/>
    </source>
</evidence>
<evidence type="ECO:0000256" key="5">
    <source>
        <dbReference type="ARBA" id="ARBA00023136"/>
    </source>
</evidence>
<dbReference type="InterPro" id="IPR051449">
    <property type="entry name" value="ABC-2_transporter_component"/>
</dbReference>